<protein>
    <recommendedName>
        <fullName evidence="7">DUF2802 domain-containing protein</fullName>
    </recommendedName>
</protein>
<feature type="transmembrane region" description="Helical" evidence="2">
    <location>
        <begin position="6"/>
        <end position="25"/>
    </location>
</feature>
<keyword evidence="5" id="KW-1185">Reference proteome</keyword>
<keyword evidence="2" id="KW-0812">Transmembrane</keyword>
<keyword evidence="2" id="KW-1133">Transmembrane helix</keyword>
<dbReference type="EMBL" id="SOBK01000003">
    <property type="protein sequence ID" value="TDT90023.1"/>
    <property type="molecule type" value="Genomic_DNA"/>
</dbReference>
<evidence type="ECO:0000313" key="6">
    <source>
        <dbReference type="Proteomes" id="UP000295506"/>
    </source>
</evidence>
<dbReference type="Proteomes" id="UP000055611">
    <property type="component" value="Chromosome"/>
</dbReference>
<organism evidence="4 6">
    <name type="scientific">Pseudodesulfovibrio indicus</name>
    <dbReference type="NCBI Taxonomy" id="1716143"/>
    <lineage>
        <taxon>Bacteria</taxon>
        <taxon>Pseudomonadati</taxon>
        <taxon>Thermodesulfobacteriota</taxon>
        <taxon>Desulfovibrionia</taxon>
        <taxon>Desulfovibrionales</taxon>
        <taxon>Desulfovibrionaceae</taxon>
    </lineage>
</organism>
<dbReference type="AlphaFoldDB" id="A0A126QQ58"/>
<evidence type="ECO:0000313" key="5">
    <source>
        <dbReference type="Proteomes" id="UP000055611"/>
    </source>
</evidence>
<keyword evidence="1" id="KW-0175">Coiled coil</keyword>
<proteinExistence type="predicted"/>
<evidence type="ECO:0008006" key="7">
    <source>
        <dbReference type="Google" id="ProtNLM"/>
    </source>
</evidence>
<evidence type="ECO:0000313" key="4">
    <source>
        <dbReference type="EMBL" id="TDT90023.1"/>
    </source>
</evidence>
<dbReference type="EMBL" id="CP014206">
    <property type="protein sequence ID" value="AMK11615.1"/>
    <property type="molecule type" value="Genomic_DNA"/>
</dbReference>
<accession>A0A126QQ58</accession>
<reference evidence="4 6" key="2">
    <citation type="submission" date="2019-03" db="EMBL/GenBank/DDBJ databases">
        <title>Genomic Encyclopedia of Type Strains, Phase IV (KMG-IV): sequencing the most valuable type-strain genomes for metagenomic binning, comparative biology and taxonomic classification.</title>
        <authorList>
            <person name="Goeker M."/>
        </authorList>
    </citation>
    <scope>NUCLEOTIDE SEQUENCE [LARGE SCALE GENOMIC DNA]</scope>
    <source>
        <strain evidence="4 6">DSM 101483</strain>
    </source>
</reference>
<evidence type="ECO:0000256" key="2">
    <source>
        <dbReference type="SAM" id="Phobius"/>
    </source>
</evidence>
<reference evidence="3 5" key="1">
    <citation type="journal article" date="2016" name="Front. Microbiol.">
        <title>Genome Sequence of the Piezophilic, Mesophilic Sulfate-Reducing Bacterium Desulfovibrio indicus J2T.</title>
        <authorList>
            <person name="Cao J."/>
            <person name="Maignien L."/>
            <person name="Shao Z."/>
            <person name="Alain K."/>
            <person name="Jebbar M."/>
        </authorList>
    </citation>
    <scope>NUCLEOTIDE SEQUENCE [LARGE SCALE GENOMIC DNA]</scope>
    <source>
        <strain evidence="3 5">J2</strain>
    </source>
</reference>
<dbReference type="RefSeq" id="WP_066803665.1">
    <property type="nucleotide sequence ID" value="NZ_CP014206.1"/>
</dbReference>
<dbReference type="Proteomes" id="UP000295506">
    <property type="component" value="Unassembled WGS sequence"/>
</dbReference>
<evidence type="ECO:0000313" key="3">
    <source>
        <dbReference type="EMBL" id="AMK11615.1"/>
    </source>
</evidence>
<dbReference type="KEGG" id="dej:AWY79_11055"/>
<gene>
    <name evidence="3" type="ORF">AWY79_11055</name>
    <name evidence="4" type="ORF">EDC59_103327</name>
</gene>
<evidence type="ECO:0000256" key="1">
    <source>
        <dbReference type="SAM" id="Coils"/>
    </source>
</evidence>
<dbReference type="OrthoDB" id="5471239at2"/>
<feature type="coiled-coil region" evidence="1">
    <location>
        <begin position="59"/>
        <end position="93"/>
    </location>
</feature>
<sequence>MSDLLIILFTVSEVVLLVVVILFFLRLRKSETLLSGLQASQQEFLKRLQFNTQLENELVATFEQRQQELVALNSQLERKAAELQHLVKLANEYCKSPQFMREIIIQGYRSGKSAVQLAKSTGLGLDEVELIIDQA</sequence>
<keyword evidence="2" id="KW-0472">Membrane</keyword>
<name>A0A126QQ58_9BACT</name>